<dbReference type="Gene3D" id="3.40.50.620">
    <property type="entry name" value="HUPs"/>
    <property type="match status" value="1"/>
</dbReference>
<dbReference type="Proteomes" id="UP001364156">
    <property type="component" value="Chromosome"/>
</dbReference>
<keyword evidence="2 6" id="KW-0819">tRNA processing</keyword>
<dbReference type="InterPro" id="IPR014729">
    <property type="entry name" value="Rossmann-like_a/b/a_fold"/>
</dbReference>
<feature type="domain" description="tRNA(Ile)-lysidine/2-thiocytidine synthase N-terminal" evidence="7">
    <location>
        <begin position="2"/>
        <end position="164"/>
    </location>
</feature>
<evidence type="ECO:0000256" key="2">
    <source>
        <dbReference type="ARBA" id="ARBA00022694"/>
    </source>
</evidence>
<keyword evidence="6" id="KW-0963">Cytoplasm</keyword>
<name>A0ABZ2HED9_9RHOB</name>
<comment type="caution">
    <text evidence="6">Lacks conserved residue(s) required for the propagation of feature annotation.</text>
</comment>
<evidence type="ECO:0000256" key="5">
    <source>
        <dbReference type="ARBA" id="ARBA00048539"/>
    </source>
</evidence>
<comment type="subcellular location">
    <subcellularLocation>
        <location evidence="6">Cytoplasm</location>
    </subcellularLocation>
</comment>
<dbReference type="EMBL" id="CP146069">
    <property type="protein sequence ID" value="WWR46000.1"/>
    <property type="molecule type" value="Genomic_DNA"/>
</dbReference>
<gene>
    <name evidence="6 8" type="primary">tilS</name>
    <name evidence="8" type="ORF">RZ517_14640</name>
</gene>
<keyword evidence="9" id="KW-1185">Reference proteome</keyword>
<evidence type="ECO:0000313" key="8">
    <source>
        <dbReference type="EMBL" id="WWR46000.1"/>
    </source>
</evidence>
<evidence type="ECO:0000256" key="4">
    <source>
        <dbReference type="ARBA" id="ARBA00022840"/>
    </source>
</evidence>
<dbReference type="GO" id="GO:0032267">
    <property type="term" value="F:tRNA(Ile)-lysidine synthase activity"/>
    <property type="evidence" value="ECO:0007669"/>
    <property type="project" value="UniProtKB-EC"/>
</dbReference>
<keyword evidence="4" id="KW-0067">ATP-binding</keyword>
<dbReference type="HAMAP" id="MF_01161">
    <property type="entry name" value="tRNA_Ile_lys_synt"/>
    <property type="match status" value="1"/>
</dbReference>
<accession>A0ABZ2HED9</accession>
<proteinExistence type="inferred from homology"/>
<dbReference type="CDD" id="cd01992">
    <property type="entry name" value="TilS_N"/>
    <property type="match status" value="1"/>
</dbReference>
<comment type="similarity">
    <text evidence="6">Belongs to the tRNA(Ile)-lysidine synthase family.</text>
</comment>
<dbReference type="SUPFAM" id="SSF52402">
    <property type="entry name" value="Adenine nucleotide alpha hydrolases-like"/>
    <property type="match status" value="1"/>
</dbReference>
<evidence type="ECO:0000313" key="9">
    <source>
        <dbReference type="Proteomes" id="UP001364156"/>
    </source>
</evidence>
<sequence length="379" mass="42126">MLLVKWADQGGPPVHAVTVDHNLRAESAREAKFVKDVCARIGVHHDTLVWEGRRSSGNLPDAARRARYSLMADWAEERGIPKVAVAHTQNDQAETFLMRLSREAGVDGLAAMSKTWRHGLTEFCRPVLGVERAELRGYLNAIGQDWIDDPTNEDEIYERTRARNAIDALSDLGLSPRSLATVAQHMSDVRGTLYWYVFLTAREHAQIDRGDVIFPRKQFRTLQRDISSRLLQKILKWISGADYAPRGRSVDFMLEAIRGGTGMTLHGCEMTVSDEALRFTREAQAVEGHRSSAGDIWDGRWKLDGPWPKGAEIAMLGEDGLAECPAWRQSGMPATSLKASPAVWRDGHLVAAPLSGLGNGWTASLLRDQDHFFAALLAH</sequence>
<protein>
    <recommendedName>
        <fullName evidence="6">tRNA(Ile)-lysidine synthase</fullName>
        <ecNumber evidence="6">6.3.4.19</ecNumber>
    </recommendedName>
    <alternativeName>
        <fullName evidence="6">tRNA(Ile)-2-lysyl-cytidine synthase</fullName>
    </alternativeName>
    <alternativeName>
        <fullName evidence="6">tRNA(Ile)-lysidine synthetase</fullName>
    </alternativeName>
</protein>
<comment type="catalytic activity">
    <reaction evidence="5 6">
        <text>cytidine(34) in tRNA(Ile2) + L-lysine + ATP = lysidine(34) in tRNA(Ile2) + AMP + diphosphate + H(+)</text>
        <dbReference type="Rhea" id="RHEA:43744"/>
        <dbReference type="Rhea" id="RHEA-COMP:10625"/>
        <dbReference type="Rhea" id="RHEA-COMP:10670"/>
        <dbReference type="ChEBI" id="CHEBI:15378"/>
        <dbReference type="ChEBI" id="CHEBI:30616"/>
        <dbReference type="ChEBI" id="CHEBI:32551"/>
        <dbReference type="ChEBI" id="CHEBI:33019"/>
        <dbReference type="ChEBI" id="CHEBI:82748"/>
        <dbReference type="ChEBI" id="CHEBI:83665"/>
        <dbReference type="ChEBI" id="CHEBI:456215"/>
        <dbReference type="EC" id="6.3.4.19"/>
    </reaction>
</comment>
<dbReference type="PANTHER" id="PTHR43033:SF1">
    <property type="entry name" value="TRNA(ILE)-LYSIDINE SYNTHASE-RELATED"/>
    <property type="match status" value="1"/>
</dbReference>
<dbReference type="NCBIfam" id="TIGR02432">
    <property type="entry name" value="lysidine_TilS_N"/>
    <property type="match status" value="1"/>
</dbReference>
<dbReference type="InterPro" id="IPR011063">
    <property type="entry name" value="TilS/TtcA_N"/>
</dbReference>
<evidence type="ECO:0000256" key="6">
    <source>
        <dbReference type="HAMAP-Rule" id="MF_01161"/>
    </source>
</evidence>
<comment type="function">
    <text evidence="6">Ligates lysine onto the cytidine present at position 34 of the AUA codon-specific tRNA(Ile) that contains the anticodon CAU, in an ATP-dependent manner. Cytidine is converted to lysidine, thus changing the amino acid specificity of the tRNA from methionine to isoleucine.</text>
</comment>
<evidence type="ECO:0000256" key="3">
    <source>
        <dbReference type="ARBA" id="ARBA00022741"/>
    </source>
</evidence>
<keyword evidence="1 6" id="KW-0436">Ligase</keyword>
<evidence type="ECO:0000259" key="7">
    <source>
        <dbReference type="Pfam" id="PF01171"/>
    </source>
</evidence>
<keyword evidence="3" id="KW-0547">Nucleotide-binding</keyword>
<reference evidence="8 9" key="1">
    <citation type="submission" date="2023-10" db="EMBL/GenBank/DDBJ databases">
        <title>Roseovarius strain S88 nov., isolated from a marine algae.</title>
        <authorList>
            <person name="Lee M.W."/>
            <person name="Lee J.K."/>
            <person name="Kim J.M."/>
            <person name="Choi D.G."/>
            <person name="Baek J.H."/>
            <person name="Bayburt H."/>
            <person name="Jung J.J."/>
            <person name="Han D.M."/>
            <person name="Jeon C.O."/>
        </authorList>
    </citation>
    <scope>NUCLEOTIDE SEQUENCE [LARGE SCALE GENOMIC DNA]</scope>
    <source>
        <strain evidence="8 9">S88</strain>
    </source>
</reference>
<dbReference type="PANTHER" id="PTHR43033">
    <property type="entry name" value="TRNA(ILE)-LYSIDINE SYNTHASE-RELATED"/>
    <property type="match status" value="1"/>
</dbReference>
<evidence type="ECO:0000256" key="1">
    <source>
        <dbReference type="ARBA" id="ARBA00022598"/>
    </source>
</evidence>
<dbReference type="InterPro" id="IPR012094">
    <property type="entry name" value="tRNA_Ile_lys_synt"/>
</dbReference>
<dbReference type="Pfam" id="PF01171">
    <property type="entry name" value="ATP_bind_3"/>
    <property type="match status" value="1"/>
</dbReference>
<dbReference type="EC" id="6.3.4.19" evidence="6"/>
<dbReference type="RefSeq" id="WP_338548900.1">
    <property type="nucleotide sequence ID" value="NZ_CP146069.1"/>
</dbReference>
<organism evidence="8 9">
    <name type="scientific">Roseovarius phycicola</name>
    <dbReference type="NCBI Taxonomy" id="3080976"/>
    <lineage>
        <taxon>Bacteria</taxon>
        <taxon>Pseudomonadati</taxon>
        <taxon>Pseudomonadota</taxon>
        <taxon>Alphaproteobacteria</taxon>
        <taxon>Rhodobacterales</taxon>
        <taxon>Roseobacteraceae</taxon>
        <taxon>Roseovarius</taxon>
    </lineage>
</organism>
<dbReference type="InterPro" id="IPR012795">
    <property type="entry name" value="tRNA_Ile_lys_synt_N"/>
</dbReference>